<comment type="caution">
    <text evidence="1">The sequence shown here is derived from an EMBL/GenBank/DDBJ whole genome shotgun (WGS) entry which is preliminary data.</text>
</comment>
<reference evidence="1" key="2">
    <citation type="journal article" name="Front. Microbiol.">
        <title>Degradative Capacity of Two Strains of Rhodonia placenta: From Phenotype to Genotype.</title>
        <authorList>
            <person name="Kolle M."/>
            <person name="Horta M.A.C."/>
            <person name="Nowrousian M."/>
            <person name="Ohm R.A."/>
            <person name="Benz J.P."/>
            <person name="Pilgard A."/>
        </authorList>
    </citation>
    <scope>NUCLEOTIDE SEQUENCE</scope>
    <source>
        <strain evidence="1">FPRL280</strain>
    </source>
</reference>
<evidence type="ECO:0000313" key="2">
    <source>
        <dbReference type="Proteomes" id="UP000639403"/>
    </source>
</evidence>
<reference evidence="1" key="1">
    <citation type="submission" date="2020-11" db="EMBL/GenBank/DDBJ databases">
        <authorList>
            <person name="Koelle M."/>
            <person name="Horta M.A.C."/>
            <person name="Nowrousian M."/>
            <person name="Ohm R.A."/>
            <person name="Benz P."/>
            <person name="Pilgard A."/>
        </authorList>
    </citation>
    <scope>NUCLEOTIDE SEQUENCE</scope>
    <source>
        <strain evidence="1">FPRL280</strain>
    </source>
</reference>
<organism evidence="1 2">
    <name type="scientific">Rhodonia placenta</name>
    <dbReference type="NCBI Taxonomy" id="104341"/>
    <lineage>
        <taxon>Eukaryota</taxon>
        <taxon>Fungi</taxon>
        <taxon>Dikarya</taxon>
        <taxon>Basidiomycota</taxon>
        <taxon>Agaricomycotina</taxon>
        <taxon>Agaricomycetes</taxon>
        <taxon>Polyporales</taxon>
        <taxon>Adustoporiaceae</taxon>
        <taxon>Rhodonia</taxon>
    </lineage>
</organism>
<evidence type="ECO:0000313" key="1">
    <source>
        <dbReference type="EMBL" id="KAF9809440.1"/>
    </source>
</evidence>
<proteinExistence type="predicted"/>
<sequence length="72" mass="8133">MFGVLSLKYTGGFRLFLYVFHMRSLKTMSTMASFSPKARWSCRMCGICCMTRPSTPARAHSNPSDMAGWTAR</sequence>
<dbReference type="Proteomes" id="UP000639403">
    <property type="component" value="Unassembled WGS sequence"/>
</dbReference>
<gene>
    <name evidence="1" type="ORF">IEO21_07392</name>
</gene>
<name>A0A8H7NYH5_9APHY</name>
<dbReference type="EMBL" id="JADOXO010000205">
    <property type="protein sequence ID" value="KAF9809440.1"/>
    <property type="molecule type" value="Genomic_DNA"/>
</dbReference>
<accession>A0A8H7NYH5</accession>
<dbReference type="AlphaFoldDB" id="A0A8H7NYH5"/>
<protein>
    <submittedName>
        <fullName evidence="1">Uncharacterized protein</fullName>
    </submittedName>
</protein>